<dbReference type="Proteomes" id="UP000000305">
    <property type="component" value="Unassembled WGS sequence"/>
</dbReference>
<sequence>MLHFETLRRLQETGGATWSSSGRRLSLPQAVCGEFQAPELWCGRAESCARLKLNA</sequence>
<evidence type="ECO:0000313" key="2">
    <source>
        <dbReference type="Proteomes" id="UP000000305"/>
    </source>
</evidence>
<dbReference type="AlphaFoldDB" id="E9G5Z2"/>
<dbReference type="HOGENOM" id="CLU_3034452_0_0_1"/>
<dbReference type="KEGG" id="dpx:DAPPUDRAFT_238265"/>
<protein>
    <submittedName>
        <fullName evidence="1">Uncharacterized protein</fullName>
    </submittedName>
</protein>
<name>E9G5Z2_DAPPU</name>
<keyword evidence="2" id="KW-1185">Reference proteome</keyword>
<accession>E9G5Z2</accession>
<gene>
    <name evidence="1" type="ORF">DAPPUDRAFT_238265</name>
</gene>
<reference evidence="1 2" key="1">
    <citation type="journal article" date="2011" name="Science">
        <title>The ecoresponsive genome of Daphnia pulex.</title>
        <authorList>
            <person name="Colbourne J.K."/>
            <person name="Pfrender M.E."/>
            <person name="Gilbert D."/>
            <person name="Thomas W.K."/>
            <person name="Tucker A."/>
            <person name="Oakley T.H."/>
            <person name="Tokishita S."/>
            <person name="Aerts A."/>
            <person name="Arnold G.J."/>
            <person name="Basu M.K."/>
            <person name="Bauer D.J."/>
            <person name="Caceres C.E."/>
            <person name="Carmel L."/>
            <person name="Casola C."/>
            <person name="Choi J.H."/>
            <person name="Detter J.C."/>
            <person name="Dong Q."/>
            <person name="Dusheyko S."/>
            <person name="Eads B.D."/>
            <person name="Frohlich T."/>
            <person name="Geiler-Samerotte K.A."/>
            <person name="Gerlach D."/>
            <person name="Hatcher P."/>
            <person name="Jogdeo S."/>
            <person name="Krijgsveld J."/>
            <person name="Kriventseva E.V."/>
            <person name="Kultz D."/>
            <person name="Laforsch C."/>
            <person name="Lindquist E."/>
            <person name="Lopez J."/>
            <person name="Manak J.R."/>
            <person name="Muller J."/>
            <person name="Pangilinan J."/>
            <person name="Patwardhan R.P."/>
            <person name="Pitluck S."/>
            <person name="Pritham E.J."/>
            <person name="Rechtsteiner A."/>
            <person name="Rho M."/>
            <person name="Rogozin I.B."/>
            <person name="Sakarya O."/>
            <person name="Salamov A."/>
            <person name="Schaack S."/>
            <person name="Shapiro H."/>
            <person name="Shiga Y."/>
            <person name="Skalitzky C."/>
            <person name="Smith Z."/>
            <person name="Souvorov A."/>
            <person name="Sung W."/>
            <person name="Tang Z."/>
            <person name="Tsuchiya D."/>
            <person name="Tu H."/>
            <person name="Vos H."/>
            <person name="Wang M."/>
            <person name="Wolf Y.I."/>
            <person name="Yamagata H."/>
            <person name="Yamada T."/>
            <person name="Ye Y."/>
            <person name="Shaw J.R."/>
            <person name="Andrews J."/>
            <person name="Crease T.J."/>
            <person name="Tang H."/>
            <person name="Lucas S.M."/>
            <person name="Robertson H.M."/>
            <person name="Bork P."/>
            <person name="Koonin E.V."/>
            <person name="Zdobnov E.M."/>
            <person name="Grigoriev I.V."/>
            <person name="Lynch M."/>
            <person name="Boore J.L."/>
        </authorList>
    </citation>
    <scope>NUCLEOTIDE SEQUENCE [LARGE SCALE GENOMIC DNA]</scope>
</reference>
<evidence type="ECO:0000313" key="1">
    <source>
        <dbReference type="EMBL" id="EFX84848.1"/>
    </source>
</evidence>
<organism evidence="1 2">
    <name type="scientific">Daphnia pulex</name>
    <name type="common">Water flea</name>
    <dbReference type="NCBI Taxonomy" id="6669"/>
    <lineage>
        <taxon>Eukaryota</taxon>
        <taxon>Metazoa</taxon>
        <taxon>Ecdysozoa</taxon>
        <taxon>Arthropoda</taxon>
        <taxon>Crustacea</taxon>
        <taxon>Branchiopoda</taxon>
        <taxon>Diplostraca</taxon>
        <taxon>Cladocera</taxon>
        <taxon>Anomopoda</taxon>
        <taxon>Daphniidae</taxon>
        <taxon>Daphnia</taxon>
    </lineage>
</organism>
<proteinExistence type="predicted"/>
<dbReference type="InParanoid" id="E9G5Z2"/>
<dbReference type="EMBL" id="GL732533">
    <property type="protein sequence ID" value="EFX84848.1"/>
    <property type="molecule type" value="Genomic_DNA"/>
</dbReference>